<comment type="caution">
    <text evidence="2">The sequence shown here is derived from an EMBL/GenBank/DDBJ whole genome shotgun (WGS) entry which is preliminary data.</text>
</comment>
<keyword evidence="1" id="KW-0732">Signal</keyword>
<accession>A0A5C5WND0</accession>
<keyword evidence="3" id="KW-1185">Reference proteome</keyword>
<dbReference type="EMBL" id="SJPI01000002">
    <property type="protein sequence ID" value="TWT51332.1"/>
    <property type="molecule type" value="Genomic_DNA"/>
</dbReference>
<dbReference type="AlphaFoldDB" id="A0A5C5WND0"/>
<organism evidence="2 3">
    <name type="scientific">Rubripirellula amarantea</name>
    <dbReference type="NCBI Taxonomy" id="2527999"/>
    <lineage>
        <taxon>Bacteria</taxon>
        <taxon>Pseudomonadati</taxon>
        <taxon>Planctomycetota</taxon>
        <taxon>Planctomycetia</taxon>
        <taxon>Pirellulales</taxon>
        <taxon>Pirellulaceae</taxon>
        <taxon>Rubripirellula</taxon>
    </lineage>
</organism>
<proteinExistence type="predicted"/>
<feature type="chain" id="PRO_5023044920" evidence="1">
    <location>
        <begin position="27"/>
        <end position="159"/>
    </location>
</feature>
<evidence type="ECO:0000313" key="2">
    <source>
        <dbReference type="EMBL" id="TWT51332.1"/>
    </source>
</evidence>
<protein>
    <submittedName>
        <fullName evidence="2">Uncharacterized protein</fullName>
    </submittedName>
</protein>
<evidence type="ECO:0000256" key="1">
    <source>
        <dbReference type="SAM" id="SignalP"/>
    </source>
</evidence>
<gene>
    <name evidence="2" type="ORF">Pla22_41090</name>
</gene>
<name>A0A5C5WND0_9BACT</name>
<dbReference type="Proteomes" id="UP000316598">
    <property type="component" value="Unassembled WGS sequence"/>
</dbReference>
<feature type="signal peptide" evidence="1">
    <location>
        <begin position="1"/>
        <end position="26"/>
    </location>
</feature>
<reference evidence="2 3" key="1">
    <citation type="submission" date="2019-02" db="EMBL/GenBank/DDBJ databases">
        <title>Deep-cultivation of Planctomycetes and their phenomic and genomic characterization uncovers novel biology.</title>
        <authorList>
            <person name="Wiegand S."/>
            <person name="Jogler M."/>
            <person name="Boedeker C."/>
            <person name="Pinto D."/>
            <person name="Vollmers J."/>
            <person name="Rivas-Marin E."/>
            <person name="Kohn T."/>
            <person name="Peeters S.H."/>
            <person name="Heuer A."/>
            <person name="Rast P."/>
            <person name="Oberbeckmann S."/>
            <person name="Bunk B."/>
            <person name="Jeske O."/>
            <person name="Meyerdierks A."/>
            <person name="Storesund J.E."/>
            <person name="Kallscheuer N."/>
            <person name="Luecker S."/>
            <person name="Lage O.M."/>
            <person name="Pohl T."/>
            <person name="Merkel B.J."/>
            <person name="Hornburger P."/>
            <person name="Mueller R.-W."/>
            <person name="Bruemmer F."/>
            <person name="Labrenz M."/>
            <person name="Spormann A.M."/>
            <person name="Op Den Camp H."/>
            <person name="Overmann J."/>
            <person name="Amann R."/>
            <person name="Jetten M.S.M."/>
            <person name="Mascher T."/>
            <person name="Medema M.H."/>
            <person name="Devos D.P."/>
            <person name="Kaster A.-K."/>
            <person name="Ovreas L."/>
            <person name="Rohde M."/>
            <person name="Galperin M.Y."/>
            <person name="Jogler C."/>
        </authorList>
    </citation>
    <scope>NUCLEOTIDE SEQUENCE [LARGE SCALE GENOMIC DNA]</scope>
    <source>
        <strain evidence="2 3">Pla22</strain>
    </source>
</reference>
<dbReference type="OrthoDB" id="286590at2"/>
<sequence length="159" mass="17502" precursor="true">MKFQTALSALCAFVFVVALSPGATSAQDRLRYPDEFVDGLSKQDDIPRIVLSTERGRELVDQLKQLRFAESTFGPRHPSAKFVLNDIATTKTKLMALAKEKSAEESGSAMALSNLNTSNIAASVSEMSESELRVLVVRLMDRIDQLQAQIEKLQADVIN</sequence>
<evidence type="ECO:0000313" key="3">
    <source>
        <dbReference type="Proteomes" id="UP000316598"/>
    </source>
</evidence>
<dbReference type="RefSeq" id="WP_146516404.1">
    <property type="nucleotide sequence ID" value="NZ_SJPI01000002.1"/>
</dbReference>